<accession>A0A221T2T1</accession>
<geneLocation type="plasmid" evidence="3">
    <name>pdfi3</name>
</geneLocation>
<dbReference type="AlphaFoldDB" id="A0A221T2T1"/>
<reference evidence="2 3" key="1">
    <citation type="submission" date="2017-05" db="EMBL/GenBank/DDBJ databases">
        <title>The complete genome sequence of Deinococcus ficus isolated from the rhizosphere of the Ficus religiosa L. in Taiwan.</title>
        <authorList>
            <person name="Wu K.-M."/>
            <person name="Liao T.-L."/>
            <person name="Liu Y.-M."/>
            <person name="Young C.-C."/>
            <person name="Tsai S.-F."/>
        </authorList>
    </citation>
    <scope>NUCLEOTIDE SEQUENCE [LARGE SCALE GENOMIC DNA]</scope>
    <source>
        <strain evidence="2 3">CC-FR2-10</strain>
        <plasmid evidence="3">pdfi3</plasmid>
    </source>
</reference>
<gene>
    <name evidence="2" type="ORF">DFI_18340</name>
</gene>
<dbReference type="EMBL" id="CP021084">
    <property type="protein sequence ID" value="ASN83160.1"/>
    <property type="molecule type" value="Genomic_DNA"/>
</dbReference>
<evidence type="ECO:0000256" key="1">
    <source>
        <dbReference type="SAM" id="MobiDB-lite"/>
    </source>
</evidence>
<keyword evidence="2" id="KW-0614">Plasmid</keyword>
<proteinExistence type="predicted"/>
<dbReference type="Proteomes" id="UP000259030">
    <property type="component" value="Plasmid pDFI3"/>
</dbReference>
<feature type="region of interest" description="Disordered" evidence="1">
    <location>
        <begin position="1"/>
        <end position="25"/>
    </location>
</feature>
<evidence type="ECO:0000313" key="3">
    <source>
        <dbReference type="Proteomes" id="UP000259030"/>
    </source>
</evidence>
<dbReference type="KEGG" id="dfc:DFI_18340"/>
<protein>
    <submittedName>
        <fullName evidence="2">Uncharacterized protein</fullName>
    </submittedName>
</protein>
<keyword evidence="3" id="KW-1185">Reference proteome</keyword>
<sequence length="221" mass="23846">MTAGSEADRAALIRPAGPGAATPFHPWRGGGCGMKRLQKLLHRTSGLDVLITGLSALNLLGHRRSPVHDLTITGQAGHASLLDMGWTPRRDCTGEPFYTHPSWPRARARVTGLDALQAVEALPLSHLRIAIHADGTVTDRRSQDPWSGPLPRMVTPGDVLSLRADHPLIRTAQQEIQRRGNITSVDLNAGGGLTLCADEGHALAEYVFTPDGRCERVELPF</sequence>
<name>A0A221T2T1_9DEIO</name>
<evidence type="ECO:0000313" key="2">
    <source>
        <dbReference type="EMBL" id="ASN83160.1"/>
    </source>
</evidence>
<organism evidence="2 3">
    <name type="scientific">Deinococcus ficus</name>
    <dbReference type="NCBI Taxonomy" id="317577"/>
    <lineage>
        <taxon>Bacteria</taxon>
        <taxon>Thermotogati</taxon>
        <taxon>Deinococcota</taxon>
        <taxon>Deinococci</taxon>
        <taxon>Deinococcales</taxon>
        <taxon>Deinococcaceae</taxon>
        <taxon>Deinococcus</taxon>
    </lineage>
</organism>
<feature type="compositionally biased region" description="Basic and acidic residues" evidence="1">
    <location>
        <begin position="1"/>
        <end position="11"/>
    </location>
</feature>